<keyword evidence="2" id="KW-0732">Signal</keyword>
<dbReference type="KEGG" id="pez:HWQ56_15960"/>
<reference evidence="3 4" key="1">
    <citation type="submission" date="2020-06" db="EMBL/GenBank/DDBJ databases">
        <title>Pseudomonas eucalypticola sp. nov., an endophyte of Eucalyptus dunnii leaves with biocontrol ability of eucalyptus leaf blight.</title>
        <authorList>
            <person name="Liu Y."/>
            <person name="Song Z."/>
            <person name="Zeng H."/>
            <person name="Lu M."/>
            <person name="Wang X."/>
            <person name="Lian X."/>
            <person name="Zhang Q."/>
        </authorList>
    </citation>
    <scope>NUCLEOTIDE SEQUENCE [LARGE SCALE GENOMIC DNA]</scope>
    <source>
        <strain evidence="3 4">NP-1</strain>
    </source>
</reference>
<dbReference type="Pfam" id="PF11776">
    <property type="entry name" value="RcnB"/>
    <property type="match status" value="1"/>
</dbReference>
<evidence type="ECO:0000256" key="2">
    <source>
        <dbReference type="SAM" id="SignalP"/>
    </source>
</evidence>
<evidence type="ECO:0000313" key="4">
    <source>
        <dbReference type="Proteomes" id="UP000509568"/>
    </source>
</evidence>
<organism evidence="3 4">
    <name type="scientific">Pseudomonas eucalypticola</name>
    <dbReference type="NCBI Taxonomy" id="2599595"/>
    <lineage>
        <taxon>Bacteria</taxon>
        <taxon>Pseudomonadati</taxon>
        <taxon>Pseudomonadota</taxon>
        <taxon>Gammaproteobacteria</taxon>
        <taxon>Pseudomonadales</taxon>
        <taxon>Pseudomonadaceae</taxon>
        <taxon>Pseudomonas</taxon>
    </lineage>
</organism>
<proteinExistence type="predicted"/>
<feature type="signal peptide" evidence="2">
    <location>
        <begin position="1"/>
        <end position="17"/>
    </location>
</feature>
<dbReference type="Gene3D" id="3.10.450.160">
    <property type="entry name" value="inner membrane protein cigr"/>
    <property type="match status" value="1"/>
</dbReference>
<evidence type="ECO:0000256" key="1">
    <source>
        <dbReference type="SAM" id="MobiDB-lite"/>
    </source>
</evidence>
<evidence type="ECO:0000313" key="3">
    <source>
        <dbReference type="EMBL" id="QKZ07706.1"/>
    </source>
</evidence>
<dbReference type="Proteomes" id="UP000509568">
    <property type="component" value="Chromosome"/>
</dbReference>
<dbReference type="EMBL" id="CP056030">
    <property type="protein sequence ID" value="QKZ07706.1"/>
    <property type="molecule type" value="Genomic_DNA"/>
</dbReference>
<sequence>MAVIAASLSGVAGMVQAAEQAEPTVQIPGTDSGQFKEGDKIPDHYRRPNEEVKDWQRHGLSAPEEGKSHWILVNHRYVLVQLSNSVIEKIVPAKK</sequence>
<feature type="region of interest" description="Disordered" evidence="1">
    <location>
        <begin position="26"/>
        <end position="46"/>
    </location>
</feature>
<protein>
    <submittedName>
        <fullName evidence="3">RcnB family protein</fullName>
    </submittedName>
</protein>
<name>A0A7D5HKN8_9PSED</name>
<accession>A0A7D5HKN8</accession>
<dbReference type="AlphaFoldDB" id="A0A7D5HKN8"/>
<dbReference type="InterPro" id="IPR024572">
    <property type="entry name" value="RcnB"/>
</dbReference>
<gene>
    <name evidence="3" type="ORF">HWQ56_15960</name>
</gene>
<keyword evidence="4" id="KW-1185">Reference proteome</keyword>
<feature type="chain" id="PRO_5029015197" evidence="2">
    <location>
        <begin position="18"/>
        <end position="95"/>
    </location>
</feature>
<feature type="compositionally biased region" description="Basic and acidic residues" evidence="1">
    <location>
        <begin position="34"/>
        <end position="46"/>
    </location>
</feature>